<dbReference type="EMBL" id="RBNI01004702">
    <property type="protein sequence ID" value="RUP47297.1"/>
    <property type="molecule type" value="Genomic_DNA"/>
</dbReference>
<evidence type="ECO:0000313" key="2">
    <source>
        <dbReference type="EMBL" id="RUP47297.1"/>
    </source>
</evidence>
<feature type="compositionally biased region" description="Pro residues" evidence="1">
    <location>
        <begin position="96"/>
        <end position="110"/>
    </location>
</feature>
<organism evidence="2 3">
    <name type="scientific">Jimgerdemannia flammicorona</name>
    <dbReference type="NCBI Taxonomy" id="994334"/>
    <lineage>
        <taxon>Eukaryota</taxon>
        <taxon>Fungi</taxon>
        <taxon>Fungi incertae sedis</taxon>
        <taxon>Mucoromycota</taxon>
        <taxon>Mucoromycotina</taxon>
        <taxon>Endogonomycetes</taxon>
        <taxon>Endogonales</taxon>
        <taxon>Endogonaceae</taxon>
        <taxon>Jimgerdemannia</taxon>
    </lineage>
</organism>
<proteinExistence type="predicted"/>
<dbReference type="AlphaFoldDB" id="A0A433D8U2"/>
<protein>
    <submittedName>
        <fullName evidence="2">Uncharacterized protein</fullName>
    </submittedName>
</protein>
<comment type="caution">
    <text evidence="2">The sequence shown here is derived from an EMBL/GenBank/DDBJ whole genome shotgun (WGS) entry which is preliminary data.</text>
</comment>
<sequence>MYADFRKATPADTQTLFCNRYALNCTFPIRTPHHHHPTVLIRHTTPHPSRTEPPPSQRSSRPLPIRPSSRPPSPVYLTTPSPPPVSRPSPRVHQTPSPPLPPRTAPPPPLARRRDLRTRPLSAQKMAPAPVPPSFPGSISARTAVGSCQGP</sequence>
<gene>
    <name evidence="2" type="ORF">BC936DRAFT_145895</name>
</gene>
<accession>A0A433D8U2</accession>
<reference evidence="2 3" key="1">
    <citation type="journal article" date="2018" name="New Phytol.">
        <title>Phylogenomics of Endogonaceae and evolution of mycorrhizas within Mucoromycota.</title>
        <authorList>
            <person name="Chang Y."/>
            <person name="Desiro A."/>
            <person name="Na H."/>
            <person name="Sandor L."/>
            <person name="Lipzen A."/>
            <person name="Clum A."/>
            <person name="Barry K."/>
            <person name="Grigoriev I.V."/>
            <person name="Martin F.M."/>
            <person name="Stajich J.E."/>
            <person name="Smith M.E."/>
            <person name="Bonito G."/>
            <person name="Spatafora J.W."/>
        </authorList>
    </citation>
    <scope>NUCLEOTIDE SEQUENCE [LARGE SCALE GENOMIC DNA]</scope>
    <source>
        <strain evidence="2 3">GMNB39</strain>
    </source>
</reference>
<evidence type="ECO:0000313" key="3">
    <source>
        <dbReference type="Proteomes" id="UP000268093"/>
    </source>
</evidence>
<evidence type="ECO:0000256" key="1">
    <source>
        <dbReference type="SAM" id="MobiDB-lite"/>
    </source>
</evidence>
<feature type="region of interest" description="Disordered" evidence="1">
    <location>
        <begin position="39"/>
        <end position="151"/>
    </location>
</feature>
<feature type="compositionally biased region" description="Pro residues" evidence="1">
    <location>
        <begin position="69"/>
        <end position="87"/>
    </location>
</feature>
<dbReference type="Proteomes" id="UP000268093">
    <property type="component" value="Unassembled WGS sequence"/>
</dbReference>
<feature type="compositionally biased region" description="Low complexity" evidence="1">
    <location>
        <begin position="57"/>
        <end position="68"/>
    </location>
</feature>
<name>A0A433D8U2_9FUNG</name>
<keyword evidence="3" id="KW-1185">Reference proteome</keyword>